<dbReference type="InterPro" id="IPR038460">
    <property type="entry name" value="AcetylCoA_hyd_C_sf"/>
</dbReference>
<evidence type="ECO:0000313" key="2">
    <source>
        <dbReference type="EMBL" id="XDT73861.1"/>
    </source>
</evidence>
<dbReference type="GO" id="GO:0006083">
    <property type="term" value="P:acetate metabolic process"/>
    <property type="evidence" value="ECO:0007669"/>
    <property type="project" value="InterPro"/>
</dbReference>
<dbReference type="Gene3D" id="3.30.750.70">
    <property type="entry name" value="4-hydroxybutyrate coenzyme like domains"/>
    <property type="match status" value="1"/>
</dbReference>
<feature type="domain" description="Acetyl-CoA hydrolase/transferase C-terminal" evidence="1">
    <location>
        <begin position="438"/>
        <end position="605"/>
    </location>
</feature>
<dbReference type="PANTHER" id="PTHR21432:SF20">
    <property type="entry name" value="ACETYL-COA HYDROLASE"/>
    <property type="match status" value="1"/>
</dbReference>
<dbReference type="PANTHER" id="PTHR21432">
    <property type="entry name" value="ACETYL-COA HYDROLASE-RELATED"/>
    <property type="match status" value="1"/>
</dbReference>
<keyword evidence="2" id="KW-0378">Hydrolase</keyword>
<dbReference type="Pfam" id="PF13336">
    <property type="entry name" value="AcetylCoA_hyd_C"/>
    <property type="match status" value="1"/>
</dbReference>
<sequence>MSAPTVFRDVEACVDAIIAKVGKEIVFGMPLGLGKPIHLANALYARAKKDPTLRLKIITAISLEKPSGSSALEKKFFGPFAKRLFDGIPDLEYVRDLRRNQVPDNVVIHEFFFKAGSYLNHPGQQQNYIMSNYTHVFRDLMDQGLNVAAQIVAVRDEGDKRRYSLSCNPDVAIDLEPELRALEAQGKPVAIVGEINRNLPFMQNDAEVEAESFDFIIDNPRYDYPLFGAPNMAVTPTDYMIGFHASTLIRDNGTLQVGIGSLGTALSSATLTRHQDNALYRDMCQELDLESRFPVIGKIGGMDTFEKGLYGCSEMMVDGFIHLYKAGILKRQVFPDHTLQTLLNTGRITETPDLDMLDALAEAGAISARLLARDIEYLKRFGILREDIQFKGGHLLVDEDNHAEADLRKEESRAWIAANALGQSLKGGIVLHGGFFLGPRNFYDMLRELTDEDHQKICMTSVRFINHLYDHRLGNEQLKIAQRQHARFINSTMMATLFGAAVSDGLENGKVVSGVGGQYNFVAMAHDTPGARSILKLKSTRVAGGRTVSNIVFSYGYCTIPRHLRDIYVTEYGIADLRGKSDAECVMEMLKIADSRFQPQLMAQAKAAGKLPQDYQIPEAYRQNTPERIQAMYRKFSPRGAFDPFPFGCDFTEEELKIGKALKQLKARTATRQGLLKALWEAMRLREIPQNVVPLLERMDMMAPKDFREKLEQKLLAAELMRLV</sequence>
<dbReference type="InterPro" id="IPR046433">
    <property type="entry name" value="ActCoA_hydro"/>
</dbReference>
<name>A0AB39V1C6_9GAMM</name>
<proteinExistence type="predicted"/>
<dbReference type="RefSeq" id="WP_369602839.1">
    <property type="nucleotide sequence ID" value="NZ_CP154858.1"/>
</dbReference>
<evidence type="ECO:0000259" key="1">
    <source>
        <dbReference type="Pfam" id="PF13336"/>
    </source>
</evidence>
<dbReference type="KEGG" id="tcd:AAIA72_07795"/>
<gene>
    <name evidence="2" type="ORF">AAIA72_07795</name>
</gene>
<dbReference type="InterPro" id="IPR026888">
    <property type="entry name" value="AcetylCoA_hyd_C"/>
</dbReference>
<dbReference type="GO" id="GO:0008775">
    <property type="term" value="F:acetate CoA-transferase activity"/>
    <property type="evidence" value="ECO:0007669"/>
    <property type="project" value="InterPro"/>
</dbReference>
<organism evidence="2">
    <name type="scientific">Thermohahella caldifontis</name>
    <dbReference type="NCBI Taxonomy" id="3142973"/>
    <lineage>
        <taxon>Bacteria</taxon>
        <taxon>Pseudomonadati</taxon>
        <taxon>Pseudomonadota</taxon>
        <taxon>Gammaproteobacteria</taxon>
        <taxon>Oceanospirillales</taxon>
        <taxon>Hahellaceae</taxon>
        <taxon>Thermohahella</taxon>
    </lineage>
</organism>
<accession>A0AB39V1C6</accession>
<dbReference type="Gene3D" id="3.40.1080.10">
    <property type="entry name" value="Glutaconate Coenzyme A-transferase"/>
    <property type="match status" value="1"/>
</dbReference>
<dbReference type="Gene3D" id="3.40.1080.20">
    <property type="entry name" value="Acetyl-CoA hydrolase/transferase C-terminal domain"/>
    <property type="match status" value="1"/>
</dbReference>
<reference evidence="2" key="1">
    <citation type="submission" date="2024-05" db="EMBL/GenBank/DDBJ databases">
        <title>Genome sequencing of novel strain.</title>
        <authorList>
            <person name="Ganbat D."/>
            <person name="Ganbat S."/>
            <person name="Lee S.-J."/>
        </authorList>
    </citation>
    <scope>NUCLEOTIDE SEQUENCE</scope>
    <source>
        <strain evidence="2">SMD15-11</strain>
    </source>
</reference>
<dbReference type="InterPro" id="IPR037171">
    <property type="entry name" value="NagB/RpiA_transferase-like"/>
</dbReference>
<dbReference type="AlphaFoldDB" id="A0AB39V1C6"/>
<dbReference type="EMBL" id="CP154858">
    <property type="protein sequence ID" value="XDT73861.1"/>
    <property type="molecule type" value="Genomic_DNA"/>
</dbReference>
<protein>
    <submittedName>
        <fullName evidence="2">Acetyl-CoA hydrolase/transferase C-terminal domain-containing protein</fullName>
    </submittedName>
</protein>
<dbReference type="GO" id="GO:0016787">
    <property type="term" value="F:hydrolase activity"/>
    <property type="evidence" value="ECO:0007669"/>
    <property type="project" value="UniProtKB-KW"/>
</dbReference>
<dbReference type="SUPFAM" id="SSF100950">
    <property type="entry name" value="NagB/RpiA/CoA transferase-like"/>
    <property type="match status" value="1"/>
</dbReference>